<name>A0A7S3UY20_HETAK</name>
<feature type="transmembrane region" description="Helical" evidence="1">
    <location>
        <begin position="169"/>
        <end position="190"/>
    </location>
</feature>
<gene>
    <name evidence="3" type="ORF">HAKA00212_LOCUS5249</name>
</gene>
<sequence length="220" mass="24385">MEFRKRVFILLAVVAIFAVLPTEAAKKVPAVVVAVEDGVSNIWAKMHDIYILGTICTWIDTVALYVYETFIRPMTSFNESSMLVGQFAGLLLCVVGCLTAINVAILLINAVKDYFDNYINVPFPKRKYPGKETLGKIIKWFKDLKLDFFVPVDGDKAGGLSLGGLTNQLANAITLALTMYLCSNLIQLFAWKTLADIAIEDMYKVGVLCGINALLIYTRK</sequence>
<evidence type="ECO:0000256" key="2">
    <source>
        <dbReference type="SAM" id="SignalP"/>
    </source>
</evidence>
<protein>
    <submittedName>
        <fullName evidence="3">Uncharacterized protein</fullName>
    </submittedName>
</protein>
<dbReference type="EMBL" id="HBIU01011833">
    <property type="protein sequence ID" value="CAE0626574.1"/>
    <property type="molecule type" value="Transcribed_RNA"/>
</dbReference>
<keyword evidence="1" id="KW-0812">Transmembrane</keyword>
<feature type="signal peptide" evidence="2">
    <location>
        <begin position="1"/>
        <end position="24"/>
    </location>
</feature>
<dbReference type="AlphaFoldDB" id="A0A7S3UY20"/>
<keyword evidence="2" id="KW-0732">Signal</keyword>
<accession>A0A7S3UY20</accession>
<evidence type="ECO:0000313" key="3">
    <source>
        <dbReference type="EMBL" id="CAE0626574.1"/>
    </source>
</evidence>
<proteinExistence type="predicted"/>
<evidence type="ECO:0000256" key="1">
    <source>
        <dbReference type="SAM" id="Phobius"/>
    </source>
</evidence>
<organism evidence="3">
    <name type="scientific">Heterosigma akashiwo</name>
    <name type="common">Chromophytic alga</name>
    <name type="synonym">Heterosigma carterae</name>
    <dbReference type="NCBI Taxonomy" id="2829"/>
    <lineage>
        <taxon>Eukaryota</taxon>
        <taxon>Sar</taxon>
        <taxon>Stramenopiles</taxon>
        <taxon>Ochrophyta</taxon>
        <taxon>Raphidophyceae</taxon>
        <taxon>Chattonellales</taxon>
        <taxon>Chattonellaceae</taxon>
        <taxon>Heterosigma</taxon>
    </lineage>
</organism>
<keyword evidence="1" id="KW-0472">Membrane</keyword>
<reference evidence="3" key="1">
    <citation type="submission" date="2021-01" db="EMBL/GenBank/DDBJ databases">
        <authorList>
            <person name="Corre E."/>
            <person name="Pelletier E."/>
            <person name="Niang G."/>
            <person name="Scheremetjew M."/>
            <person name="Finn R."/>
            <person name="Kale V."/>
            <person name="Holt S."/>
            <person name="Cochrane G."/>
            <person name="Meng A."/>
            <person name="Brown T."/>
            <person name="Cohen L."/>
        </authorList>
    </citation>
    <scope>NUCLEOTIDE SEQUENCE</scope>
    <source>
        <strain evidence="3">CCMP3107</strain>
    </source>
</reference>
<keyword evidence="1" id="KW-1133">Transmembrane helix</keyword>
<feature type="transmembrane region" description="Helical" evidence="1">
    <location>
        <begin position="87"/>
        <end position="108"/>
    </location>
</feature>
<feature type="chain" id="PRO_5031259551" evidence="2">
    <location>
        <begin position="25"/>
        <end position="220"/>
    </location>
</feature>
<feature type="transmembrane region" description="Helical" evidence="1">
    <location>
        <begin position="49"/>
        <end position="67"/>
    </location>
</feature>